<comment type="caution">
    <text evidence="3">The sequence shown here is derived from an EMBL/GenBank/DDBJ whole genome shotgun (WGS) entry which is preliminary data.</text>
</comment>
<evidence type="ECO:0000256" key="2">
    <source>
        <dbReference type="SAM" id="SignalP"/>
    </source>
</evidence>
<name>A0AAV5ECP8_ELECO</name>
<reference evidence="3" key="1">
    <citation type="journal article" date="2018" name="DNA Res.">
        <title>Multiple hybrid de novo genome assembly of finger millet, an orphan allotetraploid crop.</title>
        <authorList>
            <person name="Hatakeyama M."/>
            <person name="Aluri S."/>
            <person name="Balachadran M.T."/>
            <person name="Sivarajan S.R."/>
            <person name="Patrignani A."/>
            <person name="Gruter S."/>
            <person name="Poveda L."/>
            <person name="Shimizu-Inatsugi R."/>
            <person name="Baeten J."/>
            <person name="Francoijs K.J."/>
            <person name="Nataraja K.N."/>
            <person name="Reddy Y.A.N."/>
            <person name="Phadnis S."/>
            <person name="Ravikumar R.L."/>
            <person name="Schlapbach R."/>
            <person name="Sreeman S.M."/>
            <person name="Shimizu K.K."/>
        </authorList>
    </citation>
    <scope>NUCLEOTIDE SEQUENCE</scope>
</reference>
<evidence type="ECO:0000256" key="1">
    <source>
        <dbReference type="SAM" id="MobiDB-lite"/>
    </source>
</evidence>
<keyword evidence="2" id="KW-0732">Signal</keyword>
<dbReference type="EMBL" id="BQKI01000075">
    <property type="protein sequence ID" value="GJN21164.1"/>
    <property type="molecule type" value="Genomic_DNA"/>
</dbReference>
<evidence type="ECO:0000313" key="3">
    <source>
        <dbReference type="EMBL" id="GJN21164.1"/>
    </source>
</evidence>
<feature type="region of interest" description="Disordered" evidence="1">
    <location>
        <begin position="177"/>
        <end position="215"/>
    </location>
</feature>
<proteinExistence type="predicted"/>
<sequence length="232" mass="25555">MRRGSRRWRLLLFLFFLREQRLLCGWASAIKHGLRGPHLLLLLNGRRLLLLRGIPARPAAEDRPSPALEYVVHLAVEEPGEAPLPARVVAHGPERGLPCRRCAALPLLDLLVIAGEVAPPLAALHGAPLHAVPPAVLRDRGPLGLQCRRLPARRGGRRHAPPPAAPATALHHALALDEDQNLLPRPPREPRRATGRGGRGRSSSRRRGGGGGRRRWTWAGSWGRVLLWRKLT</sequence>
<evidence type="ECO:0008006" key="5">
    <source>
        <dbReference type="Google" id="ProtNLM"/>
    </source>
</evidence>
<gene>
    <name evidence="3" type="primary">gb08618</name>
    <name evidence="3" type="ORF">PR202_gb08618</name>
</gene>
<feature type="chain" id="PRO_5043786468" description="Secreted protein" evidence="2">
    <location>
        <begin position="25"/>
        <end position="232"/>
    </location>
</feature>
<feature type="signal peptide" evidence="2">
    <location>
        <begin position="1"/>
        <end position="24"/>
    </location>
</feature>
<feature type="compositionally biased region" description="Basic residues" evidence="1">
    <location>
        <begin position="198"/>
        <end position="215"/>
    </location>
</feature>
<protein>
    <recommendedName>
        <fullName evidence="5">Secreted protein</fullName>
    </recommendedName>
</protein>
<evidence type="ECO:0000313" key="4">
    <source>
        <dbReference type="Proteomes" id="UP001054889"/>
    </source>
</evidence>
<dbReference type="Proteomes" id="UP001054889">
    <property type="component" value="Unassembled WGS sequence"/>
</dbReference>
<dbReference type="AlphaFoldDB" id="A0AAV5ECP8"/>
<keyword evidence="4" id="KW-1185">Reference proteome</keyword>
<organism evidence="3 4">
    <name type="scientific">Eleusine coracana subsp. coracana</name>
    <dbReference type="NCBI Taxonomy" id="191504"/>
    <lineage>
        <taxon>Eukaryota</taxon>
        <taxon>Viridiplantae</taxon>
        <taxon>Streptophyta</taxon>
        <taxon>Embryophyta</taxon>
        <taxon>Tracheophyta</taxon>
        <taxon>Spermatophyta</taxon>
        <taxon>Magnoliopsida</taxon>
        <taxon>Liliopsida</taxon>
        <taxon>Poales</taxon>
        <taxon>Poaceae</taxon>
        <taxon>PACMAD clade</taxon>
        <taxon>Chloridoideae</taxon>
        <taxon>Cynodonteae</taxon>
        <taxon>Eleusininae</taxon>
        <taxon>Eleusine</taxon>
    </lineage>
</organism>
<reference evidence="3" key="2">
    <citation type="submission" date="2021-12" db="EMBL/GenBank/DDBJ databases">
        <title>Resequencing data analysis of finger millet.</title>
        <authorList>
            <person name="Hatakeyama M."/>
            <person name="Aluri S."/>
            <person name="Balachadran M.T."/>
            <person name="Sivarajan S.R."/>
            <person name="Poveda L."/>
            <person name="Shimizu-Inatsugi R."/>
            <person name="Schlapbach R."/>
            <person name="Sreeman S.M."/>
            <person name="Shimizu K.K."/>
        </authorList>
    </citation>
    <scope>NUCLEOTIDE SEQUENCE</scope>
</reference>
<accession>A0AAV5ECP8</accession>